<evidence type="ECO:0000313" key="8">
    <source>
        <dbReference type="EMBL" id="KAJ8402427.1"/>
    </source>
</evidence>
<dbReference type="EMBL" id="JAINUG010000064">
    <property type="protein sequence ID" value="KAJ8402427.1"/>
    <property type="molecule type" value="Genomic_DNA"/>
</dbReference>
<proteinExistence type="inferred from homology"/>
<reference evidence="8" key="1">
    <citation type="journal article" date="2023" name="Science">
        <title>Genome structures resolve the early diversification of teleost fishes.</title>
        <authorList>
            <person name="Parey E."/>
            <person name="Louis A."/>
            <person name="Montfort J."/>
            <person name="Bouchez O."/>
            <person name="Roques C."/>
            <person name="Iampietro C."/>
            <person name="Lluch J."/>
            <person name="Castinel A."/>
            <person name="Donnadieu C."/>
            <person name="Desvignes T."/>
            <person name="Floi Bucao C."/>
            <person name="Jouanno E."/>
            <person name="Wen M."/>
            <person name="Mejri S."/>
            <person name="Dirks R."/>
            <person name="Jansen H."/>
            <person name="Henkel C."/>
            <person name="Chen W.J."/>
            <person name="Zahm M."/>
            <person name="Cabau C."/>
            <person name="Klopp C."/>
            <person name="Thompson A.W."/>
            <person name="Robinson-Rechavi M."/>
            <person name="Braasch I."/>
            <person name="Lecointre G."/>
            <person name="Bobe J."/>
            <person name="Postlethwait J.H."/>
            <person name="Berthelot C."/>
            <person name="Roest Crollius H."/>
            <person name="Guiguen Y."/>
        </authorList>
    </citation>
    <scope>NUCLEOTIDE SEQUENCE</scope>
    <source>
        <strain evidence="8">NC1722</strain>
    </source>
</reference>
<evidence type="ECO:0000256" key="2">
    <source>
        <dbReference type="ARBA" id="ARBA00007566"/>
    </source>
</evidence>
<protein>
    <recommendedName>
        <fullName evidence="10">Interferon gamma</fullName>
    </recommendedName>
</protein>
<evidence type="ECO:0000256" key="4">
    <source>
        <dbReference type="ARBA" id="ARBA00022525"/>
    </source>
</evidence>
<evidence type="ECO:0000256" key="5">
    <source>
        <dbReference type="ARBA" id="ARBA00023180"/>
    </source>
</evidence>
<dbReference type="SUPFAM" id="SSF47266">
    <property type="entry name" value="4-helical cytokines"/>
    <property type="match status" value="1"/>
</dbReference>
<dbReference type="AlphaFoldDB" id="A0AAD7SHN6"/>
<evidence type="ECO:0000256" key="1">
    <source>
        <dbReference type="ARBA" id="ARBA00004613"/>
    </source>
</evidence>
<organism evidence="8 9">
    <name type="scientific">Aldrovandia affinis</name>
    <dbReference type="NCBI Taxonomy" id="143900"/>
    <lineage>
        <taxon>Eukaryota</taxon>
        <taxon>Metazoa</taxon>
        <taxon>Chordata</taxon>
        <taxon>Craniata</taxon>
        <taxon>Vertebrata</taxon>
        <taxon>Euteleostomi</taxon>
        <taxon>Actinopterygii</taxon>
        <taxon>Neopterygii</taxon>
        <taxon>Teleostei</taxon>
        <taxon>Notacanthiformes</taxon>
        <taxon>Halosauridae</taxon>
        <taxon>Aldrovandia</taxon>
    </lineage>
</organism>
<comment type="caution">
    <text evidence="8">The sequence shown here is derived from an EMBL/GenBank/DDBJ whole genome shotgun (WGS) entry which is preliminary data.</text>
</comment>
<comment type="similarity">
    <text evidence="2">Belongs to the type II (or gamma) interferon family.</text>
</comment>
<evidence type="ECO:0000256" key="7">
    <source>
        <dbReference type="SAM" id="SignalP"/>
    </source>
</evidence>
<dbReference type="PANTHER" id="PTHR11419">
    <property type="entry name" value="INTERFERON GAMMA"/>
    <property type="match status" value="1"/>
</dbReference>
<keyword evidence="9" id="KW-1185">Reference proteome</keyword>
<feature type="chain" id="PRO_5042179572" description="Interferon gamma" evidence="7">
    <location>
        <begin position="23"/>
        <end position="176"/>
    </location>
</feature>
<evidence type="ECO:0000313" key="9">
    <source>
        <dbReference type="Proteomes" id="UP001221898"/>
    </source>
</evidence>
<dbReference type="InterPro" id="IPR002069">
    <property type="entry name" value="Interferon_gamma"/>
</dbReference>
<evidence type="ECO:0008006" key="10">
    <source>
        <dbReference type="Google" id="ProtNLM"/>
    </source>
</evidence>
<dbReference type="InterPro" id="IPR009079">
    <property type="entry name" value="4_helix_cytokine-like_core"/>
</dbReference>
<name>A0AAD7SHN6_9TELE</name>
<dbReference type="GO" id="GO:0005615">
    <property type="term" value="C:extracellular space"/>
    <property type="evidence" value="ECO:0007669"/>
    <property type="project" value="UniProtKB-KW"/>
</dbReference>
<dbReference type="GO" id="GO:0005133">
    <property type="term" value="F:type II interferon receptor binding"/>
    <property type="evidence" value="ECO:0007669"/>
    <property type="project" value="InterPro"/>
</dbReference>
<evidence type="ECO:0000256" key="3">
    <source>
        <dbReference type="ARBA" id="ARBA00022514"/>
    </source>
</evidence>
<sequence length="176" mass="20563">MTSLCSLTLLFTLCTVTPWVSSNFISPNMEADMQRLKAHFRTGDVSFGNPIFPKLDNFEESEQKLLLQEILDVYVRILSDMQNHTQDIDVKKSIIQVRGRVEDLRNSYYQSGEQALKMQMEDLWAVKTNDLMTQRKAVRELLQVFQKASQLGSRIQEKKEKRRKRRQTARRGIPQP</sequence>
<feature type="compositionally biased region" description="Basic residues" evidence="6">
    <location>
        <begin position="160"/>
        <end position="169"/>
    </location>
</feature>
<dbReference type="GO" id="GO:0006955">
    <property type="term" value="P:immune response"/>
    <property type="evidence" value="ECO:0007669"/>
    <property type="project" value="InterPro"/>
</dbReference>
<evidence type="ECO:0000256" key="6">
    <source>
        <dbReference type="SAM" id="MobiDB-lite"/>
    </source>
</evidence>
<keyword evidence="4" id="KW-0964">Secreted</keyword>
<dbReference type="GO" id="GO:0005125">
    <property type="term" value="F:cytokine activity"/>
    <property type="evidence" value="ECO:0007669"/>
    <property type="project" value="UniProtKB-KW"/>
</dbReference>
<keyword evidence="7" id="KW-0732">Signal</keyword>
<accession>A0AAD7SHN6</accession>
<keyword evidence="5" id="KW-0325">Glycoprotein</keyword>
<dbReference type="Gene3D" id="1.20.1250.10">
    <property type="match status" value="1"/>
</dbReference>
<dbReference type="Proteomes" id="UP001221898">
    <property type="component" value="Unassembled WGS sequence"/>
</dbReference>
<dbReference type="PANTHER" id="PTHR11419:SF0">
    <property type="entry name" value="INTERFERON GAMMA"/>
    <property type="match status" value="1"/>
</dbReference>
<feature type="region of interest" description="Disordered" evidence="6">
    <location>
        <begin position="153"/>
        <end position="176"/>
    </location>
</feature>
<comment type="subcellular location">
    <subcellularLocation>
        <location evidence="1">Secreted</location>
    </subcellularLocation>
</comment>
<gene>
    <name evidence="8" type="ORF">AAFF_G00369160</name>
</gene>
<keyword evidence="3" id="KW-0202">Cytokine</keyword>
<feature type="signal peptide" evidence="7">
    <location>
        <begin position="1"/>
        <end position="22"/>
    </location>
</feature>
<dbReference type="Pfam" id="PF00714">
    <property type="entry name" value="IFN-gamma"/>
    <property type="match status" value="1"/>
</dbReference>